<dbReference type="OrthoDB" id="10013209at2759"/>
<evidence type="ECO:0000259" key="11">
    <source>
        <dbReference type="Pfam" id="PF00629"/>
    </source>
</evidence>
<evidence type="ECO:0000256" key="1">
    <source>
        <dbReference type="ARBA" id="ARBA00004167"/>
    </source>
</evidence>
<dbReference type="SMART" id="SM00192">
    <property type="entry name" value="LDLa"/>
    <property type="match status" value="1"/>
</dbReference>
<comment type="caution">
    <text evidence="10">Lacks conserved residue(s) required for the propagation of feature annotation.</text>
</comment>
<evidence type="ECO:0000256" key="5">
    <source>
        <dbReference type="ARBA" id="ARBA00022989"/>
    </source>
</evidence>
<gene>
    <name evidence="12" type="ORF">CUNI_LOCUS12175</name>
</gene>
<dbReference type="PROSITE" id="PS50068">
    <property type="entry name" value="LDLRA_2"/>
    <property type="match status" value="1"/>
</dbReference>
<evidence type="ECO:0000313" key="12">
    <source>
        <dbReference type="EMBL" id="CAG5126617.1"/>
    </source>
</evidence>
<feature type="disulfide bond" evidence="10">
    <location>
        <begin position="108"/>
        <end position="123"/>
    </location>
</feature>
<accession>A0A8S3ZAJ4</accession>
<keyword evidence="3" id="KW-0812">Transmembrane</keyword>
<dbReference type="InterPro" id="IPR000998">
    <property type="entry name" value="MAM_dom"/>
</dbReference>
<dbReference type="Proteomes" id="UP000678393">
    <property type="component" value="Unassembled WGS sequence"/>
</dbReference>
<keyword evidence="6" id="KW-0472">Membrane</keyword>
<name>A0A8S3ZAJ4_9EUPU</name>
<keyword evidence="13" id="KW-1185">Reference proteome</keyword>
<keyword evidence="7 10" id="KW-1015">Disulfide bond</keyword>
<dbReference type="Pfam" id="PF00629">
    <property type="entry name" value="MAM"/>
    <property type="match status" value="1"/>
</dbReference>
<dbReference type="CDD" id="cd00112">
    <property type="entry name" value="LDLa"/>
    <property type="match status" value="1"/>
</dbReference>
<dbReference type="InterPro" id="IPR036055">
    <property type="entry name" value="LDL_receptor-like_sf"/>
</dbReference>
<dbReference type="Gene3D" id="2.60.120.200">
    <property type="match status" value="1"/>
</dbReference>
<evidence type="ECO:0000256" key="4">
    <source>
        <dbReference type="ARBA" id="ARBA00022737"/>
    </source>
</evidence>
<keyword evidence="5" id="KW-1133">Transmembrane helix</keyword>
<evidence type="ECO:0000256" key="8">
    <source>
        <dbReference type="ARBA" id="ARBA00023170"/>
    </source>
</evidence>
<organism evidence="12 13">
    <name type="scientific">Candidula unifasciata</name>
    <dbReference type="NCBI Taxonomy" id="100452"/>
    <lineage>
        <taxon>Eukaryota</taxon>
        <taxon>Metazoa</taxon>
        <taxon>Spiralia</taxon>
        <taxon>Lophotrochozoa</taxon>
        <taxon>Mollusca</taxon>
        <taxon>Gastropoda</taxon>
        <taxon>Heterobranchia</taxon>
        <taxon>Euthyneura</taxon>
        <taxon>Panpulmonata</taxon>
        <taxon>Eupulmonata</taxon>
        <taxon>Stylommatophora</taxon>
        <taxon>Helicina</taxon>
        <taxon>Helicoidea</taxon>
        <taxon>Geomitridae</taxon>
        <taxon>Candidula</taxon>
    </lineage>
</organism>
<comment type="subcellular location">
    <subcellularLocation>
        <location evidence="2">Endomembrane system</location>
    </subcellularLocation>
    <subcellularLocation>
        <location evidence="1">Membrane</location>
        <topology evidence="1">Single-pass membrane protein</topology>
    </subcellularLocation>
</comment>
<dbReference type="InterPro" id="IPR013320">
    <property type="entry name" value="ConA-like_dom_sf"/>
</dbReference>
<dbReference type="PROSITE" id="PS01209">
    <property type="entry name" value="LDLRA_1"/>
    <property type="match status" value="1"/>
</dbReference>
<keyword evidence="9" id="KW-0325">Glycoprotein</keyword>
<dbReference type="SUPFAM" id="SSF57424">
    <property type="entry name" value="LDL receptor-like module"/>
    <property type="match status" value="1"/>
</dbReference>
<evidence type="ECO:0000256" key="10">
    <source>
        <dbReference type="PROSITE-ProRule" id="PRU00124"/>
    </source>
</evidence>
<evidence type="ECO:0000256" key="9">
    <source>
        <dbReference type="ARBA" id="ARBA00023180"/>
    </source>
</evidence>
<evidence type="ECO:0000256" key="3">
    <source>
        <dbReference type="ARBA" id="ARBA00022692"/>
    </source>
</evidence>
<dbReference type="SUPFAM" id="SSF49899">
    <property type="entry name" value="Concanavalin A-like lectins/glucanases"/>
    <property type="match status" value="1"/>
</dbReference>
<dbReference type="Pfam" id="PF00057">
    <property type="entry name" value="Ldl_recept_a"/>
    <property type="match status" value="1"/>
</dbReference>
<keyword evidence="8" id="KW-0675">Receptor</keyword>
<keyword evidence="4" id="KW-0677">Repeat</keyword>
<evidence type="ECO:0000313" key="13">
    <source>
        <dbReference type="Proteomes" id="UP000678393"/>
    </source>
</evidence>
<dbReference type="EMBL" id="CAJHNH020002402">
    <property type="protein sequence ID" value="CAG5126617.1"/>
    <property type="molecule type" value="Genomic_DNA"/>
</dbReference>
<sequence>MYGYSMGTLNVYTRTAVNGTLNLIFTRSGNQGERWIRQDIPLAVSSKFQAIYESQVYSPSMSMNNLSMLISATLPTAPPAVSTASPKCGSSNFTCADGTTCIPKSLVCNFVSDCKDGSDEANCGMISC</sequence>
<reference evidence="12" key="1">
    <citation type="submission" date="2021-04" db="EMBL/GenBank/DDBJ databases">
        <authorList>
            <consortium name="Molecular Ecology Group"/>
        </authorList>
    </citation>
    <scope>NUCLEOTIDE SEQUENCE</scope>
</reference>
<dbReference type="InterPro" id="IPR023415">
    <property type="entry name" value="LDLR_class-A_CS"/>
</dbReference>
<dbReference type="AlphaFoldDB" id="A0A8S3ZAJ4"/>
<dbReference type="GO" id="GO:0016020">
    <property type="term" value="C:membrane"/>
    <property type="evidence" value="ECO:0007669"/>
    <property type="project" value="UniProtKB-SubCell"/>
</dbReference>
<proteinExistence type="predicted"/>
<feature type="domain" description="MAM" evidence="11">
    <location>
        <begin position="1"/>
        <end position="57"/>
    </location>
</feature>
<protein>
    <recommendedName>
        <fullName evidence="11">MAM domain-containing protein</fullName>
    </recommendedName>
</protein>
<dbReference type="InterPro" id="IPR002172">
    <property type="entry name" value="LDrepeatLR_classA_rpt"/>
</dbReference>
<comment type="caution">
    <text evidence="12">The sequence shown here is derived from an EMBL/GenBank/DDBJ whole genome shotgun (WGS) entry which is preliminary data.</text>
</comment>
<evidence type="ECO:0000256" key="2">
    <source>
        <dbReference type="ARBA" id="ARBA00004308"/>
    </source>
</evidence>
<dbReference type="FunFam" id="4.10.400.10:FF:000045">
    <property type="entry name" value="Low-density lipoprotein receptor-related protein 2"/>
    <property type="match status" value="1"/>
</dbReference>
<dbReference type="GO" id="GO:0012505">
    <property type="term" value="C:endomembrane system"/>
    <property type="evidence" value="ECO:0007669"/>
    <property type="project" value="UniProtKB-SubCell"/>
</dbReference>
<evidence type="ECO:0000256" key="7">
    <source>
        <dbReference type="ARBA" id="ARBA00023157"/>
    </source>
</evidence>
<evidence type="ECO:0000256" key="6">
    <source>
        <dbReference type="ARBA" id="ARBA00023136"/>
    </source>
</evidence>
<dbReference type="Gene3D" id="4.10.400.10">
    <property type="entry name" value="Low-density Lipoprotein Receptor"/>
    <property type="match status" value="1"/>
</dbReference>